<dbReference type="RefSeq" id="WP_245758003.1">
    <property type="nucleotide sequence ID" value="NZ_FOKW01000003.1"/>
</dbReference>
<feature type="region of interest" description="Disordered" evidence="1">
    <location>
        <begin position="590"/>
        <end position="695"/>
    </location>
</feature>
<feature type="domain" description="Alpha-galactosidase NEW3" evidence="3">
    <location>
        <begin position="439"/>
        <end position="513"/>
    </location>
</feature>
<keyword evidence="2" id="KW-1133">Transmembrane helix</keyword>
<dbReference type="InterPro" id="IPR018905">
    <property type="entry name" value="A-galactase_NEW3"/>
</dbReference>
<feature type="compositionally biased region" description="Polar residues" evidence="1">
    <location>
        <begin position="686"/>
        <end position="695"/>
    </location>
</feature>
<feature type="compositionally biased region" description="Acidic residues" evidence="1">
    <location>
        <begin position="673"/>
        <end position="684"/>
    </location>
</feature>
<sequence>MRRTRIVALGFVLLLLAGAPLMTPVSASDEPDFDVYLTENIVAPGEETTLQLEIRNAASPYENDSDVGDPPPTEARDVTVELNGTDAPVDVKTNETPVPTMSAQTLLSESFTIAVDEDAEAGTYELEAEIEYTHGEDDSSTDTETVTIVVEERARFEAVDVHSGLVVGDRGLVTLKLNNTGVENASDAVVQFESPDQNVQTITAAADGSESQTGPAGGAALQPVAPTSEGSDLQSSGSTEYVGDWKINETATVQAAMDVDADAVARTYPISVTVDFRDGEGVDRTSREVRVGAETAPEQQFAVENLETDLYVGEDGTIEGTIVNDGPKPVNDTVLVVDDGEEGIVPNLEEGLGSGSNVYPRETQYAVGDLKPGEAAPFEFRVGIGGEAEPGPRVMEANVRYRNIHDDVRTTGEPVDLPLEVAPERDEFEVDVLNATQKVGETQEISLQVTNTKSETLTDIEAKLYTNDPLDNHDDEGFIPSLEPGESATVTFEVEVSDDATPQTYPLRMDFRYDDERSNSQLTDTYRIPLEVVEPEEGISTLAILAAAGLLGGVVAVCWWFRARIAAALEGVPVLGRIGDLELPGPIAKRLGGDESGASGAESGTGTGYGGHSQVETPGTDAAESAFGYDETGDVASDSDVWPADSDDPEDASDPSVERTERTGPTGDRLEYDETDADDSEEQPADSGTESNVDR</sequence>
<dbReference type="AlphaFoldDB" id="A0A1I1FIW3"/>
<keyword evidence="5" id="KW-1185">Reference proteome</keyword>
<feature type="compositionally biased region" description="Polar residues" evidence="1">
    <location>
        <begin position="228"/>
        <end position="239"/>
    </location>
</feature>
<dbReference type="PANTHER" id="PTHR35902:SF3">
    <property type="entry name" value="NPCBM-ASSOCIATED, NEW3 DOMAIN OF ALPHA-GALACTOSIDASE"/>
    <property type="match status" value="1"/>
</dbReference>
<dbReference type="Gene3D" id="2.60.40.10">
    <property type="entry name" value="Immunoglobulins"/>
    <property type="match status" value="1"/>
</dbReference>
<evidence type="ECO:0000256" key="1">
    <source>
        <dbReference type="SAM" id="MobiDB-lite"/>
    </source>
</evidence>
<feature type="transmembrane region" description="Helical" evidence="2">
    <location>
        <begin position="539"/>
        <end position="561"/>
    </location>
</feature>
<keyword evidence="2" id="KW-0812">Transmembrane</keyword>
<feature type="compositionally biased region" description="Basic and acidic residues" evidence="1">
    <location>
        <begin position="656"/>
        <end position="672"/>
    </location>
</feature>
<reference evidence="5" key="1">
    <citation type="submission" date="2016-10" db="EMBL/GenBank/DDBJ databases">
        <authorList>
            <person name="Varghese N."/>
            <person name="Submissions S."/>
        </authorList>
    </citation>
    <scope>NUCLEOTIDE SEQUENCE [LARGE SCALE GENOMIC DNA]</scope>
    <source>
        <strain evidence="5">DSM 13078</strain>
    </source>
</reference>
<dbReference type="InterPro" id="IPR013783">
    <property type="entry name" value="Ig-like_fold"/>
</dbReference>
<proteinExistence type="predicted"/>
<dbReference type="Proteomes" id="UP000199161">
    <property type="component" value="Unassembled WGS sequence"/>
</dbReference>
<evidence type="ECO:0000259" key="3">
    <source>
        <dbReference type="Pfam" id="PF10633"/>
    </source>
</evidence>
<organism evidence="4 5">
    <name type="scientific">Natronobacterium haloterrestre</name>
    <name type="common">Halobiforma haloterrestris</name>
    <dbReference type="NCBI Taxonomy" id="148448"/>
    <lineage>
        <taxon>Archaea</taxon>
        <taxon>Methanobacteriati</taxon>
        <taxon>Methanobacteriota</taxon>
        <taxon>Stenosarchaea group</taxon>
        <taxon>Halobacteria</taxon>
        <taxon>Halobacteriales</taxon>
        <taxon>Natrialbaceae</taxon>
        <taxon>Natronobacterium</taxon>
    </lineage>
</organism>
<dbReference type="PANTHER" id="PTHR35902">
    <property type="entry name" value="S-LAYER DOMAIN-LIKE PROTEIN-RELATED"/>
    <property type="match status" value="1"/>
</dbReference>
<dbReference type="Pfam" id="PF10633">
    <property type="entry name" value="NPCBM_assoc"/>
    <property type="match status" value="1"/>
</dbReference>
<evidence type="ECO:0000313" key="5">
    <source>
        <dbReference type="Proteomes" id="UP000199161"/>
    </source>
</evidence>
<keyword evidence="2" id="KW-0472">Membrane</keyword>
<gene>
    <name evidence="4" type="ORF">SAMN05444422_103289</name>
</gene>
<feature type="region of interest" description="Disordered" evidence="1">
    <location>
        <begin position="207"/>
        <end position="239"/>
    </location>
</feature>
<name>A0A1I1FIW3_NATHA</name>
<protein>
    <submittedName>
        <fullName evidence="4">Uncharacterized conserved protein</fullName>
    </submittedName>
</protein>
<accession>A0A1I1FIW3</accession>
<dbReference type="EMBL" id="FOKW01000003">
    <property type="protein sequence ID" value="SFB97053.1"/>
    <property type="molecule type" value="Genomic_DNA"/>
</dbReference>
<evidence type="ECO:0000313" key="4">
    <source>
        <dbReference type="EMBL" id="SFB97053.1"/>
    </source>
</evidence>
<evidence type="ECO:0000256" key="2">
    <source>
        <dbReference type="SAM" id="Phobius"/>
    </source>
</evidence>